<reference evidence="4" key="1">
    <citation type="journal article" date="2023" name="Mol. Biol. Evol.">
        <title>Third-Generation Sequencing Reveals the Adaptive Role of the Epigenome in Three Deep-Sea Polychaetes.</title>
        <authorList>
            <person name="Perez M."/>
            <person name="Aroh O."/>
            <person name="Sun Y."/>
            <person name="Lan Y."/>
            <person name="Juniper S.K."/>
            <person name="Young C.R."/>
            <person name="Angers B."/>
            <person name="Qian P.Y."/>
        </authorList>
    </citation>
    <scope>NUCLEOTIDE SEQUENCE</scope>
    <source>
        <strain evidence="4">R07B-5</strain>
    </source>
</reference>
<feature type="compositionally biased region" description="Basic and acidic residues" evidence="2">
    <location>
        <begin position="68"/>
        <end position="78"/>
    </location>
</feature>
<feature type="region of interest" description="Disordered" evidence="2">
    <location>
        <begin position="539"/>
        <end position="572"/>
    </location>
</feature>
<dbReference type="Gene3D" id="1.25.40.10">
    <property type="entry name" value="Tetratricopeptide repeat domain"/>
    <property type="match status" value="2"/>
</dbReference>
<comment type="caution">
    <text evidence="4">The sequence shown here is derived from an EMBL/GenBank/DDBJ whole genome shotgun (WGS) entry which is preliminary data.</text>
</comment>
<feature type="region of interest" description="Disordered" evidence="2">
    <location>
        <begin position="458"/>
        <end position="478"/>
    </location>
</feature>
<evidence type="ECO:0000313" key="5">
    <source>
        <dbReference type="Proteomes" id="UP001209878"/>
    </source>
</evidence>
<gene>
    <name evidence="4" type="ORF">NP493_373g01010</name>
</gene>
<dbReference type="Proteomes" id="UP001209878">
    <property type="component" value="Unassembled WGS sequence"/>
</dbReference>
<evidence type="ECO:0000256" key="2">
    <source>
        <dbReference type="SAM" id="MobiDB-lite"/>
    </source>
</evidence>
<protein>
    <recommendedName>
        <fullName evidence="3">Putative zinc-finger domain-containing protein</fullName>
    </recommendedName>
</protein>
<feature type="region of interest" description="Disordered" evidence="2">
    <location>
        <begin position="24"/>
        <end position="92"/>
    </location>
</feature>
<proteinExistence type="predicted"/>
<feature type="compositionally biased region" description="Basic and acidic residues" evidence="2">
    <location>
        <begin position="42"/>
        <end position="61"/>
    </location>
</feature>
<feature type="region of interest" description="Disordered" evidence="2">
    <location>
        <begin position="496"/>
        <end position="522"/>
    </location>
</feature>
<dbReference type="GO" id="GO:0000178">
    <property type="term" value="C:exosome (RNase complex)"/>
    <property type="evidence" value="ECO:0007669"/>
    <property type="project" value="TreeGrafter"/>
</dbReference>
<feature type="domain" description="Putative zinc-finger" evidence="3">
    <location>
        <begin position="1119"/>
        <end position="1137"/>
    </location>
</feature>
<keyword evidence="1" id="KW-0175">Coiled coil</keyword>
<evidence type="ECO:0000259" key="3">
    <source>
        <dbReference type="Pfam" id="PF10650"/>
    </source>
</evidence>
<dbReference type="InterPro" id="IPR011990">
    <property type="entry name" value="TPR-like_helical_dom_sf"/>
</dbReference>
<feature type="coiled-coil region" evidence="1">
    <location>
        <begin position="670"/>
        <end position="732"/>
    </location>
</feature>
<dbReference type="InterPro" id="IPR039278">
    <property type="entry name" value="Red1"/>
</dbReference>
<dbReference type="InterPro" id="IPR003107">
    <property type="entry name" value="HAT"/>
</dbReference>
<dbReference type="EMBL" id="JAODUO010000372">
    <property type="protein sequence ID" value="KAK2181965.1"/>
    <property type="molecule type" value="Genomic_DNA"/>
</dbReference>
<dbReference type="GO" id="GO:0005634">
    <property type="term" value="C:nucleus"/>
    <property type="evidence" value="ECO:0007669"/>
    <property type="project" value="TreeGrafter"/>
</dbReference>
<keyword evidence="5" id="KW-1185">Reference proteome</keyword>
<evidence type="ECO:0000256" key="1">
    <source>
        <dbReference type="SAM" id="Coils"/>
    </source>
</evidence>
<sequence>MEDTDYIDLLLEYKRIQEQLETIKREEQKTANSGDTTTKGDTVTKNDSHKLMAVKNEKDVADSATQRDTSDRDNHEEASVIDLVTQDMSNEEEEDLEVMELRLAALASAAQANHNAQVQTSVTPVTRLHSTASTQRKPRSGTAPDRSAVPARRRRSSSGSEHRYLRRPRTPKRRRSINRHDVSIRREMEKLREERAKLRKEKEQMYKEEREEERRKRLRRIAVLKDHEEQYRCFIDIVGTSEHPADHKTHIDGYRSGQSKQLFNGRSSAHLTTSKRDSPTDNYEEVEMDIDSNCSSPSIHIETNVLGAEPVTAATASPQVLTDPPVTMAPVTAPDVIHSELYMPQVNGGFFASHQDAQVEHAMPYADVAQPISTIRPSDIPDVAYSQSHVDLMTSASEIAVPPVGEEEEDVEEDLLRAQLLMSLAQKRKEKEDAEAATSSAGSSPMVVQRLHVASPVTTTGPLTHMKTFNKPKSSQLPLSHMQIPIHEKVIINLADDSSDSDSDGSSSRCSAPPPGGRSDFLGSLDLFLKEARKTAEANEKEQTVSVSQARSDKCPGSAGLTRSVRQTRSVKQTAMLPARQTKVSANQGKSAGMLITVGKTVHGAVGKTVHGAVGKAVHGAVGKTVQAVVGKTVQAVVGTEAHVAAEKRVTQDRHLKVLARQVSFERKVMARQQAMLDSLRQQLQRKTAVCRTSQLKAQKLREQLAAADIIARAHTQQKDKLTLRVAAVEAEMSEKAVRLTGLTRDMTVLEKGTSKTVTSNAVSITVAGKRPAGTGSSQTPKRRVTLEPKMTPEYIAKEKTRLQALEQQYADMIRQFKESQAWKNVTSPVEKKDTRVVTIKPPRTSHIITEEKMTFSCGSDSEKDHQVVILPRRQRSLIDLSPSTKPDLTLPWNGVAACKSRSTLRDRPDVVGKELSPIASALTTNTGNHVTHSKNNSVDPGMMPGVATKPVVTAASVAGTKAKVAGTKANVEAGTKANIEAGIKANVEADTKANVDAGTKSKPKSVCKFSMPRGQQLETLKRLHKEHVSKLPALERDMSVGTQAFQLPLQQVTGAKLPMETGQEGGEDTTLVLGPLATYTSPLLRFRSYRFSPYFRTKERRIISSLTFSHKIHTKIILCRFDLMGKCNDEKCPWQHQSDVALTEQELLMDIVSYSPGIAGVTPATPDQDVPKLLQKFVETLRQQNASVSVDELCVLLASQVNKHAAQHTRSKLSWLDEDNIVGEADVRYWMISGHEVQDLETAVLEHPHDTQLWLKLTYKKLHNPKGHSERNLEHALNVLSRALEKNRNDSDLWLYYLKLFARREDHAEMAQLCRQAVQYAPSYKLYRKLLELSTNIRRNEICARIKKFLCDQSTEPPEARSHHLLEILLLQVALNVHCGKQKTALRLMQIGVLERTLSGYVASHLCLSDRVLAWLAYIHLLEFQRPPTHLFDPADSTCSTIVNKEPWVFPWKFGAGTRCSKAILQTLFKDAINDCSVPHDHTMGKQPATAFAIYRNLVQFHLAHGNRDEAHGVCRSYLKVWPESVDMWQCLLDSQQEDVVSAQTMLTEALSYNPTSASLYLLAANYQLHRVSTHTPLTCLLAANYHLHQVSTHTPLTCLLAANYHLHQVSTHTPLTCLLAANYHLHQVSTHTPLTCLLAANYHLHQPICVFTWWVVHYVLCSPSVSSPGGLFIVFCVAHLCLHLPICVFTCPSVSPPGGLFTMFCVAHLCLTCPSVSSPGGLFTVFCVAHLCLHLGDQDRALELLEDCAIEFFDIDDKRVCDPNMLYSKLLNQPLLLSHKVPSVRDGVTSDDIQSQQVSLWLCYCALLALQGDVDQAVEAYETALSTLKSTAHIRTVWLAYLRHMYSRIQPPRGAIEPCGFHTFASLVRRSLVTMATRFLQPHSTTHHWSDFNFHNEVVDMFLATLPRGLHATVYEDMLRLMPGNVVLTHRACEFFHEEGNITLARGICMTTLHEHPKCLPLWKILIYLVSQVGDYGEVKHVYRGATTNLPYVLALWKDVKSSFFTYFSCL</sequence>
<dbReference type="GO" id="GO:0006396">
    <property type="term" value="P:RNA processing"/>
    <property type="evidence" value="ECO:0007669"/>
    <property type="project" value="InterPro"/>
</dbReference>
<dbReference type="PANTHER" id="PTHR21563">
    <property type="entry name" value="ZINC FINGER C3H1 DOMAIN-CONTAINING PROTEIN"/>
    <property type="match status" value="1"/>
</dbReference>
<dbReference type="SUPFAM" id="SSF48452">
    <property type="entry name" value="TPR-like"/>
    <property type="match status" value="2"/>
</dbReference>
<dbReference type="SMART" id="SM00386">
    <property type="entry name" value="HAT"/>
    <property type="match status" value="5"/>
</dbReference>
<name>A0AAD9L3K1_RIDPI</name>
<dbReference type="InterPro" id="IPR019607">
    <property type="entry name" value="Putative_zinc-finger_domain"/>
</dbReference>
<dbReference type="Pfam" id="PF10650">
    <property type="entry name" value="zf-C3H1"/>
    <property type="match status" value="1"/>
</dbReference>
<feature type="compositionally biased region" description="Polar residues" evidence="2">
    <location>
        <begin position="118"/>
        <end position="135"/>
    </location>
</feature>
<dbReference type="PANTHER" id="PTHR21563:SF3">
    <property type="entry name" value="ZINC FINGER C3H1 DOMAIN-CONTAINING PROTEIN"/>
    <property type="match status" value="1"/>
</dbReference>
<feature type="region of interest" description="Disordered" evidence="2">
    <location>
        <begin position="113"/>
        <end position="183"/>
    </location>
</feature>
<organism evidence="4 5">
    <name type="scientific">Ridgeia piscesae</name>
    <name type="common">Tubeworm</name>
    <dbReference type="NCBI Taxonomy" id="27915"/>
    <lineage>
        <taxon>Eukaryota</taxon>
        <taxon>Metazoa</taxon>
        <taxon>Spiralia</taxon>
        <taxon>Lophotrochozoa</taxon>
        <taxon>Annelida</taxon>
        <taxon>Polychaeta</taxon>
        <taxon>Sedentaria</taxon>
        <taxon>Canalipalpata</taxon>
        <taxon>Sabellida</taxon>
        <taxon>Siboglinidae</taxon>
        <taxon>Ridgeia</taxon>
    </lineage>
</organism>
<evidence type="ECO:0000313" key="4">
    <source>
        <dbReference type="EMBL" id="KAK2181965.1"/>
    </source>
</evidence>
<accession>A0AAD9L3K1</accession>
<feature type="compositionally biased region" description="Basic residues" evidence="2">
    <location>
        <begin position="164"/>
        <end position="177"/>
    </location>
</feature>